<keyword evidence="9" id="KW-1185">Reference proteome</keyword>
<dbReference type="InterPro" id="IPR010997">
    <property type="entry name" value="HRDC-like_sf"/>
</dbReference>
<dbReference type="InterPro" id="IPR038846">
    <property type="entry name" value="RPC9"/>
</dbReference>
<reference evidence="8" key="1">
    <citation type="submission" date="2023-06" db="EMBL/GenBank/DDBJ databases">
        <title>Genome-scale phylogeny and comparative genomics of the fungal order Sordariales.</title>
        <authorList>
            <consortium name="Lawrence Berkeley National Laboratory"/>
            <person name="Hensen N."/>
            <person name="Bonometti L."/>
            <person name="Westerberg I."/>
            <person name="Brannstrom I.O."/>
            <person name="Guillou S."/>
            <person name="Cros-Aarteil S."/>
            <person name="Calhoun S."/>
            <person name="Haridas S."/>
            <person name="Kuo A."/>
            <person name="Mondo S."/>
            <person name="Pangilinan J."/>
            <person name="Riley R."/>
            <person name="Labutti K."/>
            <person name="Andreopoulos B."/>
            <person name="Lipzen A."/>
            <person name="Chen C."/>
            <person name="Yanf M."/>
            <person name="Daum C."/>
            <person name="Ng V."/>
            <person name="Clum A."/>
            <person name="Steindorff A."/>
            <person name="Ohm R."/>
            <person name="Martin F."/>
            <person name="Silar P."/>
            <person name="Natvig D."/>
            <person name="Lalanne C."/>
            <person name="Gautier V."/>
            <person name="Ament-Velasquez S.L."/>
            <person name="Kruys A."/>
            <person name="Hutchinson M.I."/>
            <person name="Powell A.J."/>
            <person name="Barry K."/>
            <person name="Miller A.N."/>
            <person name="Grigoriev I.V."/>
            <person name="Debuchy R."/>
            <person name="Gladieux P."/>
            <person name="Thoren M.H."/>
            <person name="Johannesson H."/>
        </authorList>
    </citation>
    <scope>NUCLEOTIDE SEQUENCE</scope>
    <source>
        <strain evidence="8">CBS 606.72</strain>
    </source>
</reference>
<evidence type="ECO:0000256" key="1">
    <source>
        <dbReference type="ARBA" id="ARBA00004123"/>
    </source>
</evidence>
<dbReference type="PANTHER" id="PTHR15561:SF0">
    <property type="entry name" value="DNA-DIRECTED RNA POLYMERASE III SUBUNIT RPC9"/>
    <property type="match status" value="1"/>
</dbReference>
<dbReference type="InterPro" id="IPR005574">
    <property type="entry name" value="Rpb4/RPC9"/>
</dbReference>
<evidence type="ECO:0000256" key="6">
    <source>
        <dbReference type="ARBA" id="ARBA00023242"/>
    </source>
</evidence>
<protein>
    <recommendedName>
        <fullName evidence="3">DNA-directed RNA polymerase III subunit RPC9</fullName>
    </recommendedName>
</protein>
<evidence type="ECO:0000256" key="7">
    <source>
        <dbReference type="SAM" id="MobiDB-lite"/>
    </source>
</evidence>
<name>A0AA39X2X8_9PEZI</name>
<organism evidence="8 9">
    <name type="scientific">Immersiella caudata</name>
    <dbReference type="NCBI Taxonomy" id="314043"/>
    <lineage>
        <taxon>Eukaryota</taxon>
        <taxon>Fungi</taxon>
        <taxon>Dikarya</taxon>
        <taxon>Ascomycota</taxon>
        <taxon>Pezizomycotina</taxon>
        <taxon>Sordariomycetes</taxon>
        <taxon>Sordariomycetidae</taxon>
        <taxon>Sordariales</taxon>
        <taxon>Lasiosphaeriaceae</taxon>
        <taxon>Immersiella</taxon>
    </lineage>
</organism>
<sequence>MKILESQNGLLSNYEVYQHIVETQKRNKSYKRRVPGNLATLMTEVLTYLREKPGPLEKQEETGAYSPAAISNLLENIQQESFQSELAKGEFLSILNLRPDSTAILSVIVEDMEERFTEDEQNRLVQIIGDTLGRNEPSADAGTDQKTIQSVENGI</sequence>
<dbReference type="SUPFAM" id="SSF47819">
    <property type="entry name" value="HRDC-like"/>
    <property type="match status" value="1"/>
</dbReference>
<keyword evidence="6" id="KW-0539">Nucleus</keyword>
<evidence type="ECO:0000256" key="2">
    <source>
        <dbReference type="ARBA" id="ARBA00006898"/>
    </source>
</evidence>
<keyword evidence="5" id="KW-0804">Transcription</keyword>
<evidence type="ECO:0000256" key="4">
    <source>
        <dbReference type="ARBA" id="ARBA00022478"/>
    </source>
</evidence>
<comment type="similarity">
    <text evidence="2">Belongs to the eukaryotic RPC9 RNA polymerase subunit family.</text>
</comment>
<proteinExistence type="inferred from homology"/>
<gene>
    <name evidence="8" type="ORF">B0T14DRAFT_421029</name>
</gene>
<feature type="compositionally biased region" description="Polar residues" evidence="7">
    <location>
        <begin position="144"/>
        <end position="155"/>
    </location>
</feature>
<dbReference type="AlphaFoldDB" id="A0AA39X2X8"/>
<dbReference type="GO" id="GO:0005666">
    <property type="term" value="C:RNA polymerase III complex"/>
    <property type="evidence" value="ECO:0007669"/>
    <property type="project" value="InterPro"/>
</dbReference>
<evidence type="ECO:0000313" key="8">
    <source>
        <dbReference type="EMBL" id="KAK0626260.1"/>
    </source>
</evidence>
<dbReference type="Proteomes" id="UP001175000">
    <property type="component" value="Unassembled WGS sequence"/>
</dbReference>
<evidence type="ECO:0000313" key="9">
    <source>
        <dbReference type="Proteomes" id="UP001175000"/>
    </source>
</evidence>
<keyword evidence="4" id="KW-0240">DNA-directed RNA polymerase</keyword>
<dbReference type="InterPro" id="IPR038324">
    <property type="entry name" value="Rpb4/RPC9_sf"/>
</dbReference>
<comment type="caution">
    <text evidence="8">The sequence shown here is derived from an EMBL/GenBank/DDBJ whole genome shotgun (WGS) entry which is preliminary data.</text>
</comment>
<evidence type="ECO:0000256" key="3">
    <source>
        <dbReference type="ARBA" id="ARBA00016672"/>
    </source>
</evidence>
<dbReference type="PANTHER" id="PTHR15561">
    <property type="entry name" value="CALCITONIN GENE-RELATED PEPTIDE-RECEPTOR COMPONENT PROTEIN"/>
    <property type="match status" value="1"/>
</dbReference>
<dbReference type="Pfam" id="PF03874">
    <property type="entry name" value="RNA_pol_Rpb4"/>
    <property type="match status" value="1"/>
</dbReference>
<feature type="region of interest" description="Disordered" evidence="7">
    <location>
        <begin position="133"/>
        <end position="155"/>
    </location>
</feature>
<accession>A0AA39X2X8</accession>
<dbReference type="GO" id="GO:0006384">
    <property type="term" value="P:transcription initiation at RNA polymerase III promoter"/>
    <property type="evidence" value="ECO:0007669"/>
    <property type="project" value="InterPro"/>
</dbReference>
<comment type="subcellular location">
    <subcellularLocation>
        <location evidence="1">Nucleus</location>
    </subcellularLocation>
</comment>
<dbReference type="Gene3D" id="1.20.1250.40">
    <property type="match status" value="1"/>
</dbReference>
<dbReference type="EMBL" id="JAULSU010000002">
    <property type="protein sequence ID" value="KAK0626260.1"/>
    <property type="molecule type" value="Genomic_DNA"/>
</dbReference>
<dbReference type="GO" id="GO:0000166">
    <property type="term" value="F:nucleotide binding"/>
    <property type="evidence" value="ECO:0007669"/>
    <property type="project" value="InterPro"/>
</dbReference>
<evidence type="ECO:0000256" key="5">
    <source>
        <dbReference type="ARBA" id="ARBA00023163"/>
    </source>
</evidence>